<dbReference type="EMBL" id="CP089983">
    <property type="protein sequence ID" value="WXB01598.1"/>
    <property type="molecule type" value="Genomic_DNA"/>
</dbReference>
<gene>
    <name evidence="4" type="ORF">LVJ94_32345</name>
</gene>
<dbReference type="Proteomes" id="UP001374803">
    <property type="component" value="Chromosome"/>
</dbReference>
<evidence type="ECO:0000256" key="2">
    <source>
        <dbReference type="ARBA" id="ARBA00022857"/>
    </source>
</evidence>
<evidence type="ECO:0000313" key="4">
    <source>
        <dbReference type="EMBL" id="WXB01598.1"/>
    </source>
</evidence>
<dbReference type="PANTHER" id="PTHR42748:SF7">
    <property type="entry name" value="NMRA LIKE REDOX SENSOR 1-RELATED"/>
    <property type="match status" value="1"/>
</dbReference>
<keyword evidence="5" id="KW-1185">Reference proteome</keyword>
<dbReference type="InterPro" id="IPR036291">
    <property type="entry name" value="NAD(P)-bd_dom_sf"/>
</dbReference>
<feature type="domain" description="NmrA-like" evidence="3">
    <location>
        <begin position="4"/>
        <end position="272"/>
    </location>
</feature>
<dbReference type="RefSeq" id="WP_394831212.1">
    <property type="nucleotide sequence ID" value="NZ_CP089929.1"/>
</dbReference>
<accession>A0ABZ2KSG4</accession>
<sequence>MSNTKLIAVIGATGGQGGGLARAILDDPERRFRVRAITRNAESAPARELARRGAEVVAANTDDRASLERAFSGAHGAFCVTNFWEHFSPEREAAQGANMASAARTAGLAHVIWSTLEDVRRWIPAGDERLPTLMKKYKVPHTDAKGEADAAFREAGVPTTFLLTSFYWENFLRPGLALRRDAAGLSLRLPLGEQVLPGIATEDIGRSALGVFARGEALVGKTVGVAGEHASGHAMAAALARSLGEPVRYDAVPDEVYRREARPFWAELEAKTGFPGGEDLANSFAFSAMFNDEFRRSRDVETTRGLNPALQSLDMWLARHRDVFRASGISAGA</sequence>
<dbReference type="SUPFAM" id="SSF51735">
    <property type="entry name" value="NAD(P)-binding Rossmann-fold domains"/>
    <property type="match status" value="1"/>
</dbReference>
<dbReference type="Gene3D" id="3.90.25.10">
    <property type="entry name" value="UDP-galactose 4-epimerase, domain 1"/>
    <property type="match status" value="1"/>
</dbReference>
<comment type="similarity">
    <text evidence="1">Belongs to the NmrA-type oxidoreductase family.</text>
</comment>
<dbReference type="InterPro" id="IPR051164">
    <property type="entry name" value="NmrA-like_oxidored"/>
</dbReference>
<evidence type="ECO:0000256" key="1">
    <source>
        <dbReference type="ARBA" id="ARBA00006328"/>
    </source>
</evidence>
<reference evidence="4" key="1">
    <citation type="submission" date="2021-12" db="EMBL/GenBank/DDBJ databases">
        <title>Discovery of the Pendulisporaceae a myxobacterial family with distinct sporulation behavior and unique specialized metabolism.</title>
        <authorList>
            <person name="Garcia R."/>
            <person name="Popoff A."/>
            <person name="Bader C.D."/>
            <person name="Loehr J."/>
            <person name="Walesch S."/>
            <person name="Walt C."/>
            <person name="Boldt J."/>
            <person name="Bunk B."/>
            <person name="Haeckl F.J.F.P.J."/>
            <person name="Gunesch A.P."/>
            <person name="Birkelbach J."/>
            <person name="Nuebel U."/>
            <person name="Pietschmann T."/>
            <person name="Bach T."/>
            <person name="Mueller R."/>
        </authorList>
    </citation>
    <scope>NUCLEOTIDE SEQUENCE</scope>
    <source>
        <strain evidence="4">MSr11367</strain>
    </source>
</reference>
<dbReference type="Gene3D" id="3.40.50.720">
    <property type="entry name" value="NAD(P)-binding Rossmann-like Domain"/>
    <property type="match status" value="1"/>
</dbReference>
<dbReference type="CDD" id="cd05251">
    <property type="entry name" value="NmrA_like_SDR_a"/>
    <property type="match status" value="1"/>
</dbReference>
<evidence type="ECO:0000259" key="3">
    <source>
        <dbReference type="Pfam" id="PF05368"/>
    </source>
</evidence>
<keyword evidence="2" id="KW-0521">NADP</keyword>
<dbReference type="Pfam" id="PF05368">
    <property type="entry name" value="NmrA"/>
    <property type="match status" value="1"/>
</dbReference>
<evidence type="ECO:0000313" key="5">
    <source>
        <dbReference type="Proteomes" id="UP001374803"/>
    </source>
</evidence>
<proteinExistence type="inferred from homology"/>
<name>A0ABZ2KSG4_9BACT</name>
<protein>
    <submittedName>
        <fullName evidence="4">NmrA/HSCARG family protein</fullName>
    </submittedName>
</protein>
<dbReference type="PANTHER" id="PTHR42748">
    <property type="entry name" value="NITROGEN METABOLITE REPRESSION PROTEIN NMRA FAMILY MEMBER"/>
    <property type="match status" value="1"/>
</dbReference>
<dbReference type="InterPro" id="IPR008030">
    <property type="entry name" value="NmrA-like"/>
</dbReference>
<organism evidence="4 5">
    <name type="scientific">Pendulispora rubella</name>
    <dbReference type="NCBI Taxonomy" id="2741070"/>
    <lineage>
        <taxon>Bacteria</taxon>
        <taxon>Pseudomonadati</taxon>
        <taxon>Myxococcota</taxon>
        <taxon>Myxococcia</taxon>
        <taxon>Myxococcales</taxon>
        <taxon>Sorangiineae</taxon>
        <taxon>Pendulisporaceae</taxon>
        <taxon>Pendulispora</taxon>
    </lineage>
</organism>